<dbReference type="NCBIfam" id="NF041117">
    <property type="entry name" value="CBASS_cyclase_b"/>
    <property type="match status" value="1"/>
</dbReference>
<feature type="compositionally biased region" description="Basic and acidic residues" evidence="1">
    <location>
        <begin position="285"/>
        <end position="306"/>
    </location>
</feature>
<reference evidence="2" key="1">
    <citation type="journal article" date="2023" name="Front. Microbiol.">
        <title>Genomic-based phylogenetic and metabolic analyses of the genus Natronomonas, and description of Natronomonas aquatica sp. nov.</title>
        <authorList>
            <person name="Garcia-Roldan A."/>
            <person name="Duran-Viseras A."/>
            <person name="de la Haba R.R."/>
            <person name="Corral P."/>
            <person name="Sanchez-Porro C."/>
            <person name="Ventosa A."/>
        </authorList>
    </citation>
    <scope>NUCLEOTIDE SEQUENCE</scope>
    <source>
        <strain evidence="2">F2-12</strain>
    </source>
</reference>
<keyword evidence="3" id="KW-1185">Reference proteome</keyword>
<feature type="region of interest" description="Disordered" evidence="1">
    <location>
        <begin position="1"/>
        <end position="69"/>
    </location>
</feature>
<dbReference type="InterPro" id="IPR006116">
    <property type="entry name" value="NT_2-5OAS_ClassI-CCAase"/>
</dbReference>
<evidence type="ECO:0000313" key="3">
    <source>
        <dbReference type="Proteomes" id="UP001139494"/>
    </source>
</evidence>
<evidence type="ECO:0000256" key="1">
    <source>
        <dbReference type="SAM" id="MobiDB-lite"/>
    </source>
</evidence>
<dbReference type="SUPFAM" id="SSF81301">
    <property type="entry name" value="Nucleotidyltransferase"/>
    <property type="match status" value="1"/>
</dbReference>
<feature type="region of interest" description="Disordered" evidence="1">
    <location>
        <begin position="268"/>
        <end position="334"/>
    </location>
</feature>
<gene>
    <name evidence="2" type="ORF">KM295_15235</name>
</gene>
<dbReference type="RefSeq" id="WP_256030929.1">
    <property type="nucleotide sequence ID" value="NZ_JAHLKM010000038.1"/>
</dbReference>
<dbReference type="Pfam" id="PF18144">
    <property type="entry name" value="SMODS"/>
    <property type="match status" value="1"/>
</dbReference>
<feature type="compositionally biased region" description="Polar residues" evidence="1">
    <location>
        <begin position="270"/>
        <end position="281"/>
    </location>
</feature>
<dbReference type="Proteomes" id="UP001139494">
    <property type="component" value="Unassembled WGS sequence"/>
</dbReference>
<evidence type="ECO:0008006" key="4">
    <source>
        <dbReference type="Google" id="ProtNLM"/>
    </source>
</evidence>
<dbReference type="CDD" id="cd05400">
    <property type="entry name" value="NT_2-5OAS_ClassI-CCAase"/>
    <property type="match status" value="1"/>
</dbReference>
<dbReference type="EMBL" id="JAHLKM010000038">
    <property type="protein sequence ID" value="MCQ4334807.1"/>
    <property type="molecule type" value="Genomic_DNA"/>
</dbReference>
<feature type="compositionally biased region" description="Gly residues" evidence="1">
    <location>
        <begin position="15"/>
        <end position="26"/>
    </location>
</feature>
<comment type="caution">
    <text evidence="2">The sequence shown here is derived from an EMBL/GenBank/DDBJ whole genome shotgun (WGS) entry which is preliminary data.</text>
</comment>
<accession>A0A9R1D7G9</accession>
<name>A0A9R1D7G9_9EURY</name>
<dbReference type="InterPro" id="IPR043519">
    <property type="entry name" value="NT_sf"/>
</dbReference>
<sequence length="334" mass="37421">MGTRITSPDRSGSSEGDGPGGGAAGDGDGEQTQLPSERSQAEQAAEEVCEEEADETAVSEQKGEQVAERRAEIRETLDESLEIEEQHIFGSLTRGTLVGPLDENSDTDVMYVLDRDEHGTWLTDENGPRNCLQNIKHHLENDPRYDAADISIDRNVVAVQFDEFTVEVAPAFRQGDDYVIPDTYSGGRSWVRTNPRQYKQQFEAVDSNRNGNVSKLARLAKAYNERTGKQVSSYHMEVMAYQYARTRPQSDEPFDELVDGFFEQLPRRLSSGTHDPATGQQIDDELSREQRESAISDAKQAKEKLQRAKRLKQSGNAEEAERLYQEVINGELDD</sequence>
<dbReference type="GO" id="GO:0016779">
    <property type="term" value="F:nucleotidyltransferase activity"/>
    <property type="evidence" value="ECO:0007669"/>
    <property type="project" value="InterPro"/>
</dbReference>
<organism evidence="2 3">
    <name type="scientific">Natronomonas aquatica</name>
    <dbReference type="NCBI Taxonomy" id="2841590"/>
    <lineage>
        <taxon>Archaea</taxon>
        <taxon>Methanobacteriati</taxon>
        <taxon>Methanobacteriota</taxon>
        <taxon>Stenosarchaea group</taxon>
        <taxon>Halobacteria</taxon>
        <taxon>Halobacteriales</taxon>
        <taxon>Natronomonadaceae</taxon>
        <taxon>Natronomonas</taxon>
    </lineage>
</organism>
<dbReference type="InterPro" id="IPR053550">
    <property type="entry name" value="CD-NTase"/>
</dbReference>
<dbReference type="AlphaFoldDB" id="A0A9R1D7G9"/>
<proteinExistence type="predicted"/>
<feature type="compositionally biased region" description="Acidic residues" evidence="1">
    <location>
        <begin position="44"/>
        <end position="57"/>
    </location>
</feature>
<evidence type="ECO:0000313" key="2">
    <source>
        <dbReference type="EMBL" id="MCQ4334807.1"/>
    </source>
</evidence>
<protein>
    <recommendedName>
        <fullName evidence="4">Nucleotidyltransferase</fullName>
    </recommendedName>
</protein>